<keyword evidence="3 10" id="KW-0808">Transferase</keyword>
<dbReference type="UniPathway" id="UPA00085"/>
<dbReference type="AlphaFoldDB" id="A0A7V5LZG8"/>
<feature type="transmembrane region" description="Helical" evidence="10">
    <location>
        <begin position="6"/>
        <end position="25"/>
    </location>
</feature>
<proteinExistence type="inferred from homology"/>
<comment type="similarity">
    <text evidence="10">Belongs to the PlsY family.</text>
</comment>
<keyword evidence="5 10" id="KW-1133">Transmembrane helix</keyword>
<keyword evidence="1 10" id="KW-1003">Cell membrane</keyword>
<keyword evidence="2 10" id="KW-0444">Lipid biosynthesis</keyword>
<comment type="pathway">
    <text evidence="10">Lipid metabolism; phospholipid metabolism.</text>
</comment>
<feature type="transmembrane region" description="Helical" evidence="10">
    <location>
        <begin position="54"/>
        <end position="78"/>
    </location>
</feature>
<evidence type="ECO:0000313" key="11">
    <source>
        <dbReference type="EMBL" id="HHF99046.1"/>
    </source>
</evidence>
<feature type="transmembrane region" description="Helical" evidence="10">
    <location>
        <begin position="111"/>
        <end position="135"/>
    </location>
</feature>
<comment type="subunit">
    <text evidence="10">Probably interacts with PlsX.</text>
</comment>
<evidence type="ECO:0000256" key="10">
    <source>
        <dbReference type="HAMAP-Rule" id="MF_01043"/>
    </source>
</evidence>
<dbReference type="Pfam" id="PF02660">
    <property type="entry name" value="G3P_acyltransf"/>
    <property type="match status" value="1"/>
</dbReference>
<dbReference type="InterPro" id="IPR003811">
    <property type="entry name" value="G3P_acylTferase_PlsY"/>
</dbReference>
<dbReference type="GO" id="GO:0008654">
    <property type="term" value="P:phospholipid biosynthetic process"/>
    <property type="evidence" value="ECO:0007669"/>
    <property type="project" value="UniProtKB-UniRule"/>
</dbReference>
<dbReference type="PANTHER" id="PTHR30309:SF0">
    <property type="entry name" value="GLYCEROL-3-PHOSPHATE ACYLTRANSFERASE-RELATED"/>
    <property type="match status" value="1"/>
</dbReference>
<evidence type="ECO:0000256" key="6">
    <source>
        <dbReference type="ARBA" id="ARBA00023098"/>
    </source>
</evidence>
<dbReference type="Proteomes" id="UP000886070">
    <property type="component" value="Unassembled WGS sequence"/>
</dbReference>
<evidence type="ECO:0000256" key="8">
    <source>
        <dbReference type="ARBA" id="ARBA00023209"/>
    </source>
</evidence>
<comment type="caution">
    <text evidence="11">The sequence shown here is derived from an EMBL/GenBank/DDBJ whole genome shotgun (WGS) entry which is preliminary data.</text>
</comment>
<evidence type="ECO:0000256" key="5">
    <source>
        <dbReference type="ARBA" id="ARBA00022989"/>
    </source>
</evidence>
<comment type="subcellular location">
    <subcellularLocation>
        <location evidence="10">Cell membrane</location>
        <topology evidence="10">Multi-pass membrane protein</topology>
    </subcellularLocation>
</comment>
<sequence length="209" mass="22611">MILWLFFITILGYLLGSIPGGYIVGKLVKGVDVRKYGSGNIGTTNVLRVLGKKYALFVFLIDFGKGAASVLIASLFPYGNLSPLVRSLAGMACITGHNWPLFLRFKGGKGVATSAGVFLILTPLPFIFSFLTMVVVVGLTRYVSLGSMISAALLPLYIGIFMKEEGVFYIFLGVAVALLVVFRHRSNIKRLLAGKESKLGERIKIKGGK</sequence>
<evidence type="ECO:0000256" key="1">
    <source>
        <dbReference type="ARBA" id="ARBA00022475"/>
    </source>
</evidence>
<evidence type="ECO:0000256" key="2">
    <source>
        <dbReference type="ARBA" id="ARBA00022516"/>
    </source>
</evidence>
<evidence type="ECO:0000256" key="9">
    <source>
        <dbReference type="ARBA" id="ARBA00023264"/>
    </source>
</evidence>
<accession>A0A7V5LZG8</accession>
<dbReference type="SMART" id="SM01207">
    <property type="entry name" value="G3P_acyltransf"/>
    <property type="match status" value="1"/>
</dbReference>
<evidence type="ECO:0000256" key="4">
    <source>
        <dbReference type="ARBA" id="ARBA00022692"/>
    </source>
</evidence>
<reference evidence="11" key="1">
    <citation type="journal article" date="2020" name="mSystems">
        <title>Genome- and Community-Level Interaction Insights into Carbon Utilization and Element Cycling Functions of Hydrothermarchaeota in Hydrothermal Sediment.</title>
        <authorList>
            <person name="Zhou Z."/>
            <person name="Liu Y."/>
            <person name="Xu W."/>
            <person name="Pan J."/>
            <person name="Luo Z.H."/>
            <person name="Li M."/>
        </authorList>
    </citation>
    <scope>NUCLEOTIDE SEQUENCE [LARGE SCALE GENOMIC DNA]</scope>
    <source>
        <strain evidence="11">HyVt-92</strain>
    </source>
</reference>
<organism evidence="11">
    <name type="scientific">Aerophobetes bacterium</name>
    <dbReference type="NCBI Taxonomy" id="2030807"/>
    <lineage>
        <taxon>Bacteria</taxon>
        <taxon>Candidatus Aerophobota</taxon>
    </lineage>
</organism>
<dbReference type="GO" id="GO:0043772">
    <property type="term" value="F:acyl-phosphate glycerol-3-phosphate acyltransferase activity"/>
    <property type="evidence" value="ECO:0007669"/>
    <property type="project" value="UniProtKB-UniRule"/>
</dbReference>
<evidence type="ECO:0000256" key="7">
    <source>
        <dbReference type="ARBA" id="ARBA00023136"/>
    </source>
</evidence>
<gene>
    <name evidence="10 11" type="primary">plsY</name>
    <name evidence="11" type="ORF">ENL39_06145</name>
</gene>
<feature type="transmembrane region" description="Helical" evidence="10">
    <location>
        <begin position="142"/>
        <end position="160"/>
    </location>
</feature>
<dbReference type="EC" id="2.3.1.275" evidence="10"/>
<dbReference type="NCBIfam" id="TIGR00023">
    <property type="entry name" value="glycerol-3-phosphate 1-O-acyltransferase PlsY"/>
    <property type="match status" value="1"/>
</dbReference>
<keyword evidence="8 10" id="KW-0594">Phospholipid biosynthesis</keyword>
<evidence type="ECO:0000256" key="3">
    <source>
        <dbReference type="ARBA" id="ARBA00022679"/>
    </source>
</evidence>
<keyword evidence="4 10" id="KW-0812">Transmembrane</keyword>
<keyword evidence="9 10" id="KW-1208">Phospholipid metabolism</keyword>
<dbReference type="EMBL" id="DRTT01000167">
    <property type="protein sequence ID" value="HHF99046.1"/>
    <property type="molecule type" value="Genomic_DNA"/>
</dbReference>
<name>A0A7V5LZG8_UNCAE</name>
<protein>
    <recommendedName>
        <fullName evidence="10">Glycerol-3-phosphate acyltransferase</fullName>
    </recommendedName>
    <alternativeName>
        <fullName evidence="10">Acyl-PO4 G3P acyltransferase</fullName>
    </alternativeName>
    <alternativeName>
        <fullName evidence="10">Acyl-phosphate--glycerol-3-phosphate acyltransferase</fullName>
    </alternativeName>
    <alternativeName>
        <fullName evidence="10">G3P acyltransferase</fullName>
        <shortName evidence="10">GPAT</shortName>
        <ecNumber evidence="10">2.3.1.275</ecNumber>
    </alternativeName>
    <alternativeName>
        <fullName evidence="10">Lysophosphatidic acid synthase</fullName>
        <shortName evidence="10">LPA synthase</shortName>
    </alternativeName>
</protein>
<dbReference type="GO" id="GO:0005886">
    <property type="term" value="C:plasma membrane"/>
    <property type="evidence" value="ECO:0007669"/>
    <property type="project" value="UniProtKB-SubCell"/>
</dbReference>
<keyword evidence="6 10" id="KW-0443">Lipid metabolism</keyword>
<keyword evidence="7 10" id="KW-0472">Membrane</keyword>
<feature type="transmembrane region" description="Helical" evidence="10">
    <location>
        <begin position="166"/>
        <end position="182"/>
    </location>
</feature>
<dbReference type="HAMAP" id="MF_01043">
    <property type="entry name" value="PlsY"/>
    <property type="match status" value="1"/>
</dbReference>
<comment type="function">
    <text evidence="10">Catalyzes the transfer of an acyl group from acyl-phosphate (acyl-PO(4)) to glycerol-3-phosphate (G3P) to form lysophosphatidic acid (LPA). This enzyme utilizes acyl-phosphate as fatty acyl donor, but not acyl-CoA or acyl-ACP.</text>
</comment>
<keyword evidence="11" id="KW-0012">Acyltransferase</keyword>
<comment type="catalytic activity">
    <reaction evidence="10">
        <text>an acyl phosphate + sn-glycerol 3-phosphate = a 1-acyl-sn-glycero-3-phosphate + phosphate</text>
        <dbReference type="Rhea" id="RHEA:34075"/>
        <dbReference type="ChEBI" id="CHEBI:43474"/>
        <dbReference type="ChEBI" id="CHEBI:57597"/>
        <dbReference type="ChEBI" id="CHEBI:57970"/>
        <dbReference type="ChEBI" id="CHEBI:59918"/>
        <dbReference type="EC" id="2.3.1.275"/>
    </reaction>
</comment>
<dbReference type="PANTHER" id="PTHR30309">
    <property type="entry name" value="INNER MEMBRANE PROTEIN YGIH"/>
    <property type="match status" value="1"/>
</dbReference>